<comment type="similarity">
    <text evidence="1">Belongs to the PI3/PI4-kinase family. Type III PI4K subfamily.</text>
</comment>
<reference evidence="5" key="3">
    <citation type="submission" date="2015-06" db="UniProtKB">
        <authorList>
            <consortium name="EnsemblMetazoa"/>
        </authorList>
    </citation>
    <scope>IDENTIFICATION</scope>
</reference>
<feature type="compositionally biased region" description="Basic and acidic residues" evidence="2">
    <location>
        <begin position="450"/>
        <end position="460"/>
    </location>
</feature>
<gene>
    <name evidence="5" type="primary">20213222</name>
    <name evidence="4" type="ORF">HELRODRAFT_194993</name>
</gene>
<dbReference type="Pfam" id="PF19274">
    <property type="entry name" value="PI4K_N"/>
    <property type="match status" value="2"/>
</dbReference>
<dbReference type="FunCoup" id="T1FWM7">
    <property type="interactions" value="1817"/>
</dbReference>
<dbReference type="OMA" id="CLMTSAW"/>
<dbReference type="OrthoDB" id="10264149at2759"/>
<evidence type="ECO:0000256" key="1">
    <source>
        <dbReference type="ARBA" id="ARBA00006209"/>
    </source>
</evidence>
<dbReference type="GO" id="GO:0036092">
    <property type="term" value="P:phosphatidylinositol-3-phosphate biosynthetic process"/>
    <property type="evidence" value="ECO:0000318"/>
    <property type="project" value="GO_Central"/>
</dbReference>
<feature type="domain" description="PI4-kinase N-terminal" evidence="3">
    <location>
        <begin position="751"/>
        <end position="879"/>
    </location>
</feature>
<feature type="compositionally biased region" description="Low complexity" evidence="2">
    <location>
        <begin position="1143"/>
        <end position="1154"/>
    </location>
</feature>
<evidence type="ECO:0000256" key="2">
    <source>
        <dbReference type="SAM" id="MobiDB-lite"/>
    </source>
</evidence>
<feature type="region of interest" description="Disordered" evidence="2">
    <location>
        <begin position="1142"/>
        <end position="1161"/>
    </location>
</feature>
<dbReference type="InterPro" id="IPR045495">
    <property type="entry name" value="PI4K_N"/>
</dbReference>
<sequence length="1250" mass="138078">MTHGNNLDDDEKSSFLGILLDLARSLATLEPAPLEKVKRIISLCPAIKTNTAFRFDQRGQSAIIALGVFYLESNQQYSQLILPYLLMVLDNLHKALWIDGDGGIQIRKLPMSECFSFAFHTLMSDIASSNSGISQKIIESQLQAFKKLCTVIIDPKSDPTVTKETRCRYLVPAFLGTARSLGRFSTTTSILNSPIPSPIPPSSPTSLSSSSSSSSSGSSLFLTLFPKEILLATVNVKSQLSSGKNNKRNFRFRPIFPRVMSYNVLSSATPTPTPLIPLPSHPQPSNPDYITGLRSPSPMTDPLEASMIVQSENVTTGVQFFNKIGSTFVQNNNICDLLLSLNHDKLGHLEMKQEQLEMLLDVAKSILDKTFLVELDVAASEFAVSPASFMPTSYGHPYRTYTEVLRFVMVQLLRDILCYQQNFKTDFSRSVQDFVKKVYEVGQSMLLHKQEQHKAHKDDSSSSADKSGSGSGANSGATLDVADLLIKNADSLCNKLIEKLNTNFEHRVLIAQHALLLASFRTLGRLAEKFPVFSQPVVQACRDFLVQPSPILSKLYKHTQNVGASSSTTSGVGGGGAKGETPAAAAAASSAAVITPPSSPAQMNNHQLPGWYCCANVLLAGVSVTLADTTLSDLRRHNANDGDAWNKKKKSKIGIIMENLRDEAIENICRALKAGLPLDPDCVQAFLASLSNRLYTVDVKESKQSSLILQNTILTLGNVAVALKETPKTVESVLQIFQQRFCSPPSIHLEIMNMFSLISIESSLALQKPGNEANNFRHVSSAVINAFANIAVNVKGESRVNDLLNRLLELFVQLGLEGKRVSEKTSGPLKASNSAGNLGVLIPVIASLTSRMSIISNPKNRLQKLFRDFWLYCVIMGFTNEDQWPVEWFEGVCQIATKSPLLILKEHLRSELQYTSVLNSSSMTTSELAEMRNTVLNVLDNPTELIPIVNKLSFAQCAYLLSVYKLEALRISHSTDPCAFHGLFLYLEDKGIIQDKSDMWKCISAVSYKAFEIFLNVKSDMPKTEQLERELEQDAQFLLVNFNHYFKTIRRVADKFPTLLWSRKVLTTMLDILQILSTSLEMNPNDQPPEFQVPGTKYKLRVPNVPDTNVAAMLTLNSGGAADYNTLGIGVTTRSQSWMNTLSSGSNMSNNKKGTTIGASSRKQEKSTSVTFVSNYMKKRNLMLSLLASELERLVTWYNPLSLSELAIPGLDSVTTWRICPITEKQYLELARQAWEISPALAIYMPSRLF</sequence>
<dbReference type="GO" id="GO:0005737">
    <property type="term" value="C:cytoplasm"/>
    <property type="evidence" value="ECO:0000318"/>
    <property type="project" value="GO_Central"/>
</dbReference>
<reference evidence="4 6" key="2">
    <citation type="journal article" date="2013" name="Nature">
        <title>Insights into bilaterian evolution from three spiralian genomes.</title>
        <authorList>
            <person name="Simakov O."/>
            <person name="Marletaz F."/>
            <person name="Cho S.J."/>
            <person name="Edsinger-Gonzales E."/>
            <person name="Havlak P."/>
            <person name="Hellsten U."/>
            <person name="Kuo D.H."/>
            <person name="Larsson T."/>
            <person name="Lv J."/>
            <person name="Arendt D."/>
            <person name="Savage R."/>
            <person name="Osoegawa K."/>
            <person name="de Jong P."/>
            <person name="Grimwood J."/>
            <person name="Chapman J.A."/>
            <person name="Shapiro H."/>
            <person name="Aerts A."/>
            <person name="Otillar R.P."/>
            <person name="Terry A.Y."/>
            <person name="Boore J.L."/>
            <person name="Grigoriev I.V."/>
            <person name="Lindberg D.R."/>
            <person name="Seaver E.C."/>
            <person name="Weisblat D.A."/>
            <person name="Putnam N.H."/>
            <person name="Rokhsar D.S."/>
        </authorList>
    </citation>
    <scope>NUCLEOTIDE SEQUENCE</scope>
</reference>
<dbReference type="AlphaFoldDB" id="T1FWM7"/>
<dbReference type="HOGENOM" id="CLU_006670_0_0_1"/>
<feature type="region of interest" description="Disordered" evidence="2">
    <location>
        <begin position="450"/>
        <end position="474"/>
    </location>
</feature>
<dbReference type="InParanoid" id="T1FWM7"/>
<dbReference type="GO" id="GO:0043491">
    <property type="term" value="P:phosphatidylinositol 3-kinase/protein kinase B signal transduction"/>
    <property type="evidence" value="ECO:0000318"/>
    <property type="project" value="GO_Central"/>
</dbReference>
<dbReference type="RefSeq" id="XP_009012108.1">
    <property type="nucleotide sequence ID" value="XM_009013860.1"/>
</dbReference>
<feature type="region of interest" description="Disordered" evidence="2">
    <location>
        <begin position="192"/>
        <end position="211"/>
    </location>
</feature>
<dbReference type="EnsemblMetazoa" id="HelroT194993">
    <property type="protein sequence ID" value="HelroP194993"/>
    <property type="gene ID" value="HelroG194993"/>
</dbReference>
<evidence type="ECO:0000313" key="6">
    <source>
        <dbReference type="Proteomes" id="UP000015101"/>
    </source>
</evidence>
<dbReference type="GO" id="GO:0048015">
    <property type="term" value="P:phosphatidylinositol-mediated signaling"/>
    <property type="evidence" value="ECO:0000318"/>
    <property type="project" value="GO_Central"/>
</dbReference>
<dbReference type="GO" id="GO:0005886">
    <property type="term" value="C:plasma membrane"/>
    <property type="evidence" value="ECO:0000318"/>
    <property type="project" value="GO_Central"/>
</dbReference>
<dbReference type="CTD" id="20213222"/>
<reference evidence="6" key="1">
    <citation type="submission" date="2012-12" db="EMBL/GenBank/DDBJ databases">
        <authorList>
            <person name="Hellsten U."/>
            <person name="Grimwood J."/>
            <person name="Chapman J.A."/>
            <person name="Shapiro H."/>
            <person name="Aerts A."/>
            <person name="Otillar R.P."/>
            <person name="Terry A.Y."/>
            <person name="Boore J.L."/>
            <person name="Simakov O."/>
            <person name="Marletaz F."/>
            <person name="Cho S.-J."/>
            <person name="Edsinger-Gonzales E."/>
            <person name="Havlak P."/>
            <person name="Kuo D.-H."/>
            <person name="Larsson T."/>
            <person name="Lv J."/>
            <person name="Arendt D."/>
            <person name="Savage R."/>
            <person name="Osoegawa K."/>
            <person name="de Jong P."/>
            <person name="Lindberg D.R."/>
            <person name="Seaver E.C."/>
            <person name="Weisblat D.A."/>
            <person name="Putnam N.H."/>
            <person name="Grigoriev I.V."/>
            <person name="Rokhsar D.S."/>
        </authorList>
    </citation>
    <scope>NUCLEOTIDE SEQUENCE</scope>
</reference>
<dbReference type="EMBL" id="KB095911">
    <property type="protein sequence ID" value="ESO09799.1"/>
    <property type="molecule type" value="Genomic_DNA"/>
</dbReference>
<proteinExistence type="inferred from homology"/>
<evidence type="ECO:0000259" key="3">
    <source>
        <dbReference type="Pfam" id="PF19274"/>
    </source>
</evidence>
<dbReference type="STRING" id="6412.T1FWM7"/>
<name>T1FWM7_HELRO</name>
<dbReference type="GO" id="GO:0016477">
    <property type="term" value="P:cell migration"/>
    <property type="evidence" value="ECO:0000318"/>
    <property type="project" value="GO_Central"/>
</dbReference>
<keyword evidence="6" id="KW-1185">Reference proteome</keyword>
<dbReference type="GeneID" id="20213222"/>
<organism evidence="5 6">
    <name type="scientific">Helobdella robusta</name>
    <name type="common">Californian leech</name>
    <dbReference type="NCBI Taxonomy" id="6412"/>
    <lineage>
        <taxon>Eukaryota</taxon>
        <taxon>Metazoa</taxon>
        <taxon>Spiralia</taxon>
        <taxon>Lophotrochozoa</taxon>
        <taxon>Annelida</taxon>
        <taxon>Clitellata</taxon>
        <taxon>Hirudinea</taxon>
        <taxon>Rhynchobdellida</taxon>
        <taxon>Glossiphoniidae</taxon>
        <taxon>Helobdella</taxon>
    </lineage>
</organism>
<dbReference type="EMBL" id="AMQM01009033">
    <property type="status" value="NOT_ANNOTATED_CDS"/>
    <property type="molecule type" value="Genomic_DNA"/>
</dbReference>
<dbReference type="EMBL" id="AMQM01009032">
    <property type="status" value="NOT_ANNOTATED_CDS"/>
    <property type="molecule type" value="Genomic_DNA"/>
</dbReference>
<feature type="domain" description="PI4-kinase N-terminal" evidence="3">
    <location>
        <begin position="882"/>
        <end position="1082"/>
    </location>
</feature>
<evidence type="ECO:0000313" key="5">
    <source>
        <dbReference type="EnsemblMetazoa" id="HelroP194993"/>
    </source>
</evidence>
<evidence type="ECO:0000313" key="4">
    <source>
        <dbReference type="EMBL" id="ESO09799.1"/>
    </source>
</evidence>
<dbReference type="KEGG" id="hro:HELRODRAFT_194993"/>
<feature type="compositionally biased region" description="Low complexity" evidence="2">
    <location>
        <begin position="461"/>
        <end position="474"/>
    </location>
</feature>
<accession>T1FWM7</accession>
<protein>
    <recommendedName>
        <fullName evidence="3">PI4-kinase N-terminal domain-containing protein</fullName>
    </recommendedName>
</protein>
<dbReference type="Proteomes" id="UP000015101">
    <property type="component" value="Unassembled WGS sequence"/>
</dbReference>
<dbReference type="GO" id="GO:0016303">
    <property type="term" value="F:1-phosphatidylinositol-3-kinase activity"/>
    <property type="evidence" value="ECO:0000318"/>
    <property type="project" value="GO_Central"/>
</dbReference>
<dbReference type="eggNOG" id="KOG0902">
    <property type="taxonomic scope" value="Eukaryota"/>
</dbReference>
<dbReference type="GO" id="GO:0035005">
    <property type="term" value="F:1-phosphatidylinositol-4-phosphate 3-kinase activity"/>
    <property type="evidence" value="ECO:0000318"/>
    <property type="project" value="GO_Central"/>
</dbReference>